<feature type="transmembrane region" description="Helical" evidence="3">
    <location>
        <begin position="46"/>
        <end position="67"/>
    </location>
</feature>
<protein>
    <recommendedName>
        <fullName evidence="4">Peptidase M56 domain-containing protein</fullName>
    </recommendedName>
</protein>
<keyword evidence="1" id="KW-0175">Coiled coil</keyword>
<reference evidence="5 6" key="1">
    <citation type="submission" date="2016-07" db="EMBL/GenBank/DDBJ databases">
        <title>Genome analysis of Flavihumibacter stibioxidans YS-17.</title>
        <authorList>
            <person name="Shi K."/>
            <person name="Han Y."/>
            <person name="Wang G."/>
        </authorList>
    </citation>
    <scope>NUCLEOTIDE SEQUENCE [LARGE SCALE GENOMIC DNA]</scope>
    <source>
        <strain evidence="5 6">YS-17</strain>
    </source>
</reference>
<dbReference type="CDD" id="cd07341">
    <property type="entry name" value="M56_BlaR1_MecR1_like"/>
    <property type="match status" value="1"/>
</dbReference>
<keyword evidence="3" id="KW-0472">Membrane</keyword>
<comment type="caution">
    <text evidence="5">The sequence shown here is derived from an EMBL/GenBank/DDBJ whole genome shotgun (WGS) entry which is preliminary data.</text>
</comment>
<feature type="compositionally biased region" description="Polar residues" evidence="2">
    <location>
        <begin position="401"/>
        <end position="415"/>
    </location>
</feature>
<proteinExistence type="predicted"/>
<name>A0ABR7M4I6_9BACT</name>
<dbReference type="Pfam" id="PF05569">
    <property type="entry name" value="Peptidase_M56"/>
    <property type="match status" value="1"/>
</dbReference>
<accession>A0ABR7M4I6</accession>
<dbReference type="PANTHER" id="PTHR34978">
    <property type="entry name" value="POSSIBLE SENSOR-TRANSDUCER PROTEIN BLAR"/>
    <property type="match status" value="1"/>
</dbReference>
<feature type="domain" description="Peptidase M56" evidence="4">
    <location>
        <begin position="106"/>
        <end position="278"/>
    </location>
</feature>
<dbReference type="RefSeq" id="WP_187255241.1">
    <property type="nucleotide sequence ID" value="NZ_JBHULF010000006.1"/>
</dbReference>
<evidence type="ECO:0000259" key="4">
    <source>
        <dbReference type="Pfam" id="PF05569"/>
    </source>
</evidence>
<feature type="transmembrane region" description="Helical" evidence="3">
    <location>
        <begin position="12"/>
        <end position="34"/>
    </location>
</feature>
<dbReference type="Proteomes" id="UP000765802">
    <property type="component" value="Unassembled WGS sequence"/>
</dbReference>
<dbReference type="EMBL" id="MBUA01000001">
    <property type="protein sequence ID" value="MBC6489907.1"/>
    <property type="molecule type" value="Genomic_DNA"/>
</dbReference>
<evidence type="ECO:0000313" key="6">
    <source>
        <dbReference type="Proteomes" id="UP000765802"/>
    </source>
</evidence>
<feature type="transmembrane region" description="Helical" evidence="3">
    <location>
        <begin position="307"/>
        <end position="327"/>
    </location>
</feature>
<evidence type="ECO:0000256" key="2">
    <source>
        <dbReference type="SAM" id="MobiDB-lite"/>
    </source>
</evidence>
<sequence length="625" mass="70957">MPNLPQAALLEALGWTIVNSWWQFGILWLLFLFIKKVLPGMRSAQRYNLLLVLLMIGLSWTLLSFLIRLNADDSSVFVPVSTLQDNLALTLYGKLHYWAGLTLPYLSLIYLIWLFFKLLQFTQQLWKTHQVTMEGLVKAPVKWRIFLESISGQMNISPRIRLWLTEKIDTPMIIGCLKPMILLPVSAFNQLNTEQLEAILIHELAHIKRNDYFWNLLVALAELVMYHNPFARLLINAIREEREHSCDDLVLQFPFIPAEYADALLQLEKNRRSAESRLLVAARGNSRKVLLIRVQRMLNMPVSRQKTHWKVGLLASVAGLLGFFALVGPGKGNSRLVSVPTIVSPAVSQPGTFQEMNGLPLIKEASDPVQASEMKDGDALFEKLASRQGPGISPGDDTAGGNVSNQDAPGTSGSDINERGSQLLWVANEKEFARYEKALAKIETETKAYTLNLEKINRPEEASFLYQLPYVPKNSFQASGQADTLPDMANVEMLDLKAMEAALQVKLAMEQINWQRVLSELQEKGASVETMKLELEKSMAKLDWNRVREEAKTALRDLEESHLMNKLTTILQLQAEYEQQEAELKKLHKQLDHQQDLLKQQLRIQEQKLRKLPNAGSPKKKIVHI</sequence>
<dbReference type="InterPro" id="IPR008756">
    <property type="entry name" value="Peptidase_M56"/>
</dbReference>
<feature type="coiled-coil region" evidence="1">
    <location>
        <begin position="563"/>
        <end position="608"/>
    </location>
</feature>
<feature type="transmembrane region" description="Helical" evidence="3">
    <location>
        <begin position="95"/>
        <end position="116"/>
    </location>
</feature>
<keyword evidence="3" id="KW-0812">Transmembrane</keyword>
<dbReference type="InterPro" id="IPR052173">
    <property type="entry name" value="Beta-lactam_resp_regulator"/>
</dbReference>
<feature type="region of interest" description="Disordered" evidence="2">
    <location>
        <begin position="386"/>
        <end position="417"/>
    </location>
</feature>
<dbReference type="PANTHER" id="PTHR34978:SF3">
    <property type="entry name" value="SLR0241 PROTEIN"/>
    <property type="match status" value="1"/>
</dbReference>
<evidence type="ECO:0000256" key="3">
    <source>
        <dbReference type="SAM" id="Phobius"/>
    </source>
</evidence>
<gene>
    <name evidence="5" type="ORF">BC349_02935</name>
</gene>
<evidence type="ECO:0000256" key="1">
    <source>
        <dbReference type="SAM" id="Coils"/>
    </source>
</evidence>
<keyword evidence="3" id="KW-1133">Transmembrane helix</keyword>
<keyword evidence="6" id="KW-1185">Reference proteome</keyword>
<dbReference type="Gene3D" id="3.30.2010.10">
    <property type="entry name" value="Metalloproteases ('zincins'), catalytic domain"/>
    <property type="match status" value="1"/>
</dbReference>
<evidence type="ECO:0000313" key="5">
    <source>
        <dbReference type="EMBL" id="MBC6489907.1"/>
    </source>
</evidence>
<organism evidence="5 6">
    <name type="scientific">Flavihumibacter stibioxidans</name>
    <dbReference type="NCBI Taxonomy" id="1834163"/>
    <lineage>
        <taxon>Bacteria</taxon>
        <taxon>Pseudomonadati</taxon>
        <taxon>Bacteroidota</taxon>
        <taxon>Chitinophagia</taxon>
        <taxon>Chitinophagales</taxon>
        <taxon>Chitinophagaceae</taxon>
        <taxon>Flavihumibacter</taxon>
    </lineage>
</organism>